<evidence type="ECO:0000313" key="10">
    <source>
        <dbReference type="EMBL" id="AYV99616.1"/>
    </source>
</evidence>
<dbReference type="CDD" id="cd00190">
    <property type="entry name" value="Tryp_SPc"/>
    <property type="match status" value="1"/>
</dbReference>
<name>A0A3G5BIL2_DOLGE</name>
<feature type="domain" description="Peptidase S1" evidence="9">
    <location>
        <begin position="33"/>
        <end position="275"/>
    </location>
</feature>
<keyword evidence="5" id="KW-0325">Glycoprotein</keyword>
<feature type="signal peptide" evidence="8">
    <location>
        <begin position="1"/>
        <end position="16"/>
    </location>
</feature>
<keyword evidence="7" id="KW-0720">Serine protease</keyword>
<comment type="similarity">
    <text evidence="6">Belongs to the peptidase S1 family. CLIP subfamily.</text>
</comment>
<accession>A0A3G5BIL2</accession>
<dbReference type="PANTHER" id="PTHR24256">
    <property type="entry name" value="TRYPTASE-RELATED"/>
    <property type="match status" value="1"/>
</dbReference>
<keyword evidence="3" id="KW-0865">Zymogen</keyword>
<keyword evidence="7" id="KW-0378">Hydrolase</keyword>
<evidence type="ECO:0000256" key="6">
    <source>
        <dbReference type="ARBA" id="ARBA00024195"/>
    </source>
</evidence>
<dbReference type="GO" id="GO:0006508">
    <property type="term" value="P:proteolysis"/>
    <property type="evidence" value="ECO:0007669"/>
    <property type="project" value="UniProtKB-KW"/>
</dbReference>
<dbReference type="InterPro" id="IPR001254">
    <property type="entry name" value="Trypsin_dom"/>
</dbReference>
<protein>
    <submittedName>
        <fullName evidence="10">Venom polypeptide</fullName>
    </submittedName>
</protein>
<feature type="chain" id="PRO_5018284546" evidence="8">
    <location>
        <begin position="17"/>
        <end position="280"/>
    </location>
</feature>
<evidence type="ECO:0000256" key="8">
    <source>
        <dbReference type="SAM" id="SignalP"/>
    </source>
</evidence>
<evidence type="ECO:0000256" key="3">
    <source>
        <dbReference type="ARBA" id="ARBA00023145"/>
    </source>
</evidence>
<dbReference type="FunFam" id="2.40.10.10:FF:000028">
    <property type="entry name" value="Serine protease easter"/>
    <property type="match status" value="1"/>
</dbReference>
<dbReference type="InterPro" id="IPR043504">
    <property type="entry name" value="Peptidase_S1_PA_chymotrypsin"/>
</dbReference>
<dbReference type="PRINTS" id="PR00722">
    <property type="entry name" value="CHYMOTRYPSIN"/>
</dbReference>
<dbReference type="EMBL" id="MK075213">
    <property type="protein sequence ID" value="AYV99616.1"/>
    <property type="molecule type" value="mRNA"/>
</dbReference>
<evidence type="ECO:0000256" key="5">
    <source>
        <dbReference type="ARBA" id="ARBA00023180"/>
    </source>
</evidence>
<dbReference type="AlphaFoldDB" id="A0A3G5BIL2"/>
<keyword evidence="1 8" id="KW-0732">Signal</keyword>
<organism evidence="10">
    <name type="scientific">Dolopus genitalis</name>
    <name type="common">Giant Australian assassin fly</name>
    <name type="synonym">Asilus genitalis</name>
    <dbReference type="NCBI Taxonomy" id="2488630"/>
    <lineage>
        <taxon>Eukaryota</taxon>
        <taxon>Metazoa</taxon>
        <taxon>Ecdysozoa</taxon>
        <taxon>Arthropoda</taxon>
        <taxon>Hexapoda</taxon>
        <taxon>Insecta</taxon>
        <taxon>Pterygota</taxon>
        <taxon>Neoptera</taxon>
        <taxon>Endopterygota</taxon>
        <taxon>Diptera</taxon>
        <taxon>Brachycera</taxon>
        <taxon>Muscomorpha</taxon>
        <taxon>Asiloidea</taxon>
        <taxon>Asilidae</taxon>
        <taxon>Asilinae</taxon>
        <taxon>Dolopus</taxon>
    </lineage>
</organism>
<keyword evidence="2" id="KW-0106">Calcium</keyword>
<dbReference type="InterPro" id="IPR033116">
    <property type="entry name" value="TRYPSIN_SER"/>
</dbReference>
<dbReference type="Gene3D" id="2.40.10.10">
    <property type="entry name" value="Trypsin-like serine proteases"/>
    <property type="match status" value="1"/>
</dbReference>
<dbReference type="SUPFAM" id="SSF50494">
    <property type="entry name" value="Trypsin-like serine proteases"/>
    <property type="match status" value="1"/>
</dbReference>
<dbReference type="PROSITE" id="PS50240">
    <property type="entry name" value="TRYPSIN_DOM"/>
    <property type="match status" value="1"/>
</dbReference>
<keyword evidence="4" id="KW-1015">Disulfide bond</keyword>
<reference evidence="10" key="1">
    <citation type="journal article" date="2018" name="Toxins">
        <title>Buzz kill: function and proteomic composition of venom from the giant assassin fly Dolopus genitalis (Diptera: Asilidae).</title>
        <authorList>
            <person name="Walker A.A."/>
            <person name="Dobson J."/>
            <person name="Jin J."/>
            <person name="Robinson S.D."/>
            <person name="Herzig V."/>
            <person name="Vetter I."/>
            <person name="King G.F."/>
            <person name="Fry B.G."/>
        </authorList>
    </citation>
    <scope>NUCLEOTIDE SEQUENCE</scope>
    <source>
        <strain evidence="10">Dg95</strain>
        <tissue evidence="10">Venom/thoracic glands</tissue>
    </source>
</reference>
<evidence type="ECO:0000256" key="7">
    <source>
        <dbReference type="RuleBase" id="RU363034"/>
    </source>
</evidence>
<evidence type="ECO:0000256" key="2">
    <source>
        <dbReference type="ARBA" id="ARBA00022837"/>
    </source>
</evidence>
<sequence>MLLALILPFIVLAVTGLSVEKISVEQQSTENRIAGGQSALPGQFPYIVGVRFHKPILGLGKITSWCGGSLISEIFVITAAHCVKGASYLEIILGKTDLSKEENGSLTLEVGSEYIISHEDYNGAQGFNDIALIKLPRPVQLSRTIKTVNLPRLSQRSYSFEKVIGWTAGWGVLGDRKPTASVLQLVRRWILPSDYCTHSYPLTFKSKTEICLDGSYGASACRGDSGGPLVVDEGNGSKILVGLTSYGKFEGCEKGFPAVFTRITAYLDWIAAKGGIKLRV</sequence>
<dbReference type="InterPro" id="IPR009003">
    <property type="entry name" value="Peptidase_S1_PA"/>
</dbReference>
<dbReference type="Pfam" id="PF00089">
    <property type="entry name" value="Trypsin"/>
    <property type="match status" value="1"/>
</dbReference>
<keyword evidence="7" id="KW-0645">Protease</keyword>
<evidence type="ECO:0000259" key="9">
    <source>
        <dbReference type="PROSITE" id="PS50240"/>
    </source>
</evidence>
<dbReference type="InterPro" id="IPR018114">
    <property type="entry name" value="TRYPSIN_HIS"/>
</dbReference>
<dbReference type="SMART" id="SM00020">
    <property type="entry name" value="Tryp_SPc"/>
    <property type="match status" value="1"/>
</dbReference>
<dbReference type="GO" id="GO:0004252">
    <property type="term" value="F:serine-type endopeptidase activity"/>
    <property type="evidence" value="ECO:0007669"/>
    <property type="project" value="InterPro"/>
</dbReference>
<evidence type="ECO:0000256" key="4">
    <source>
        <dbReference type="ARBA" id="ARBA00023157"/>
    </source>
</evidence>
<dbReference type="PROSITE" id="PS00134">
    <property type="entry name" value="TRYPSIN_HIS"/>
    <property type="match status" value="1"/>
</dbReference>
<proteinExistence type="evidence at transcript level"/>
<dbReference type="InterPro" id="IPR051487">
    <property type="entry name" value="Ser/Thr_Proteases_Immune/Dev"/>
</dbReference>
<evidence type="ECO:0000256" key="1">
    <source>
        <dbReference type="ARBA" id="ARBA00022729"/>
    </source>
</evidence>
<dbReference type="InterPro" id="IPR001314">
    <property type="entry name" value="Peptidase_S1A"/>
</dbReference>
<dbReference type="PROSITE" id="PS00135">
    <property type="entry name" value="TRYPSIN_SER"/>
    <property type="match status" value="1"/>
</dbReference>